<dbReference type="PROSITE" id="PS50880">
    <property type="entry name" value="TOPRIM"/>
    <property type="match status" value="1"/>
</dbReference>
<feature type="zinc finger region" description="CHC2-type" evidence="12 14">
    <location>
        <begin position="40"/>
        <end position="64"/>
    </location>
</feature>
<evidence type="ECO:0000313" key="17">
    <source>
        <dbReference type="EMBL" id="KEP27065.1"/>
    </source>
</evidence>
<comment type="similarity">
    <text evidence="12 13">Belongs to the DnaG primase family.</text>
</comment>
<reference evidence="17 18" key="1">
    <citation type="submission" date="2012-09" db="EMBL/GenBank/DDBJ databases">
        <title>Genome Sequence of Bacillus sp. DW5-4.</title>
        <authorList>
            <person name="Lai Q."/>
            <person name="Liu Y."/>
            <person name="Shao Z."/>
        </authorList>
    </citation>
    <scope>NUCLEOTIDE SEQUENCE [LARGE SCALE GENOMIC DNA]</scope>
    <source>
        <strain evidence="17 18">DW5-4</strain>
    </source>
</reference>
<dbReference type="GO" id="GO:0005524">
    <property type="term" value="F:ATP binding"/>
    <property type="evidence" value="ECO:0007669"/>
    <property type="project" value="InterPro"/>
</dbReference>
<comment type="function">
    <text evidence="12 13">RNA polymerase that catalyzes the synthesis of short RNA molecules used as primers for DNA polymerase during DNA replication.</text>
</comment>
<dbReference type="FunFam" id="3.90.980.10:FF:000001">
    <property type="entry name" value="DNA primase"/>
    <property type="match status" value="1"/>
</dbReference>
<proteinExistence type="inferred from homology"/>
<feature type="region of interest" description="Disordered" evidence="15">
    <location>
        <begin position="441"/>
        <end position="464"/>
    </location>
</feature>
<dbReference type="Gene3D" id="6.10.140.360">
    <property type="match status" value="1"/>
</dbReference>
<accession>A0A081LCT9</accession>
<keyword evidence="8 12" id="KW-0862">Zinc</keyword>
<dbReference type="InterPro" id="IPR034151">
    <property type="entry name" value="TOPRIM_DnaG_bac"/>
</dbReference>
<sequence>MSKRIPDELLEQIQKNADIVEVIGEYVQLRKQGRNYFGLCPFHGENTPSFSVSADKQIFHCFGCGAGGNVFSFLRQMEGYSFIEAVSHVADKYHIDLPDHVANAQISSSQQEDTANHKMIEAHELLKKFYHHLLVNTKEGQNALDYLRSRGFTDETIAKFEIGYALDSWDFMTKFLEKRGFDPVMMEKAGLLIQRENGTGFFDRFRDRVMFPIHDHHGTVVAFSGRSLGNQQPKYMNSPETPLFHKSKLLYHFHDARMHIRKRERAVLFEGFADVISAVTSGVGESVATMGTSLTEEHVKLLRRNVEEIILCYDSDTAGYEATMKASDLLGKRGCKVRVAMIPDGLDPDDYIRKYGGEKFRNDIIDASVTLMTFKMNFFRRGKNLSDEGDRLAYMKQVLREISRLNGSLEQEIYMKQLAGEFSISLDSLKEQLELFEKQQRQEAKSTQEESGLEKRRAHLSTQVRRKRLRPAYENAERMLLAHMLKSDDVIRKVLDRVGIEFNIDTHRALATYIYALYEEGKEPTPQHLMNRLEDDVMNQLLTDILMIQVGDELSEAELSDYVKKVLNHRNWSMIKEKELERAEAERQKDFFKAATLAKEIVQLNRSLK</sequence>
<dbReference type="CDD" id="cd03364">
    <property type="entry name" value="TOPRIM_DnaG_primases"/>
    <property type="match status" value="1"/>
</dbReference>
<evidence type="ECO:0000256" key="1">
    <source>
        <dbReference type="ARBA" id="ARBA00022478"/>
    </source>
</evidence>
<keyword evidence="18" id="KW-1185">Reference proteome</keyword>
<dbReference type="InterPro" id="IPR050219">
    <property type="entry name" value="DnaG_primase"/>
</dbReference>
<dbReference type="GO" id="GO:0008270">
    <property type="term" value="F:zinc ion binding"/>
    <property type="evidence" value="ECO:0007669"/>
    <property type="project" value="UniProtKB-UniRule"/>
</dbReference>
<keyword evidence="11 12" id="KW-0804">Transcription</keyword>
<evidence type="ECO:0000256" key="7">
    <source>
        <dbReference type="ARBA" id="ARBA00022771"/>
    </source>
</evidence>
<gene>
    <name evidence="12" type="primary">dnaG</name>
    <name evidence="17" type="ORF">BA70_15380</name>
</gene>
<dbReference type="FunFam" id="3.90.580.10:FF:000001">
    <property type="entry name" value="DNA primase"/>
    <property type="match status" value="1"/>
</dbReference>
<evidence type="ECO:0000256" key="2">
    <source>
        <dbReference type="ARBA" id="ARBA00022515"/>
    </source>
</evidence>
<dbReference type="SMART" id="SM00493">
    <property type="entry name" value="TOPRIM"/>
    <property type="match status" value="1"/>
</dbReference>
<dbReference type="InterPro" id="IPR037068">
    <property type="entry name" value="DNA_primase_core_N_sf"/>
</dbReference>
<dbReference type="InterPro" id="IPR006171">
    <property type="entry name" value="TOPRIM_dom"/>
</dbReference>
<dbReference type="Proteomes" id="UP000028091">
    <property type="component" value="Unassembled WGS sequence"/>
</dbReference>
<evidence type="ECO:0000256" key="8">
    <source>
        <dbReference type="ARBA" id="ARBA00022833"/>
    </source>
</evidence>
<comment type="caution">
    <text evidence="17">The sequence shown here is derived from an EMBL/GenBank/DDBJ whole genome shotgun (WGS) entry which is preliminary data.</text>
</comment>
<comment type="subunit">
    <text evidence="12">Monomer. Interacts with DnaB.</text>
</comment>
<protein>
    <recommendedName>
        <fullName evidence="12 13">DNA primase</fullName>
        <ecNumber evidence="12">2.7.7.101</ecNumber>
    </recommendedName>
</protein>
<evidence type="ECO:0000256" key="10">
    <source>
        <dbReference type="ARBA" id="ARBA00023125"/>
    </source>
</evidence>
<keyword evidence="3 12" id="KW-0808">Transferase</keyword>
<keyword evidence="5 12" id="KW-0235">DNA replication</keyword>
<dbReference type="SUPFAM" id="SSF57783">
    <property type="entry name" value="Zinc beta-ribbon"/>
    <property type="match status" value="1"/>
</dbReference>
<dbReference type="SMART" id="SM00400">
    <property type="entry name" value="ZnF_CHCC"/>
    <property type="match status" value="1"/>
</dbReference>
<name>A0A081LCT9_9BACI</name>
<dbReference type="GO" id="GO:0006269">
    <property type="term" value="P:DNA replication, synthesis of primer"/>
    <property type="evidence" value="ECO:0007669"/>
    <property type="project" value="UniProtKB-UniRule"/>
</dbReference>
<organism evidence="17 18">
    <name type="scientific">Bacillus zhangzhouensis</name>
    <dbReference type="NCBI Taxonomy" id="1178540"/>
    <lineage>
        <taxon>Bacteria</taxon>
        <taxon>Bacillati</taxon>
        <taxon>Bacillota</taxon>
        <taxon>Bacilli</taxon>
        <taxon>Bacillales</taxon>
        <taxon>Bacillaceae</taxon>
        <taxon>Bacillus</taxon>
    </lineage>
</organism>
<keyword evidence="2 12" id="KW-0639">Primosome</keyword>
<evidence type="ECO:0000256" key="3">
    <source>
        <dbReference type="ARBA" id="ARBA00022679"/>
    </source>
</evidence>
<dbReference type="InterPro" id="IPR016136">
    <property type="entry name" value="DNA_helicase_N/primase_C"/>
</dbReference>
<evidence type="ECO:0000256" key="15">
    <source>
        <dbReference type="SAM" id="MobiDB-lite"/>
    </source>
</evidence>
<dbReference type="GO" id="GO:0003678">
    <property type="term" value="F:DNA helicase activity"/>
    <property type="evidence" value="ECO:0007669"/>
    <property type="project" value="InterPro"/>
</dbReference>
<evidence type="ECO:0000256" key="12">
    <source>
        <dbReference type="HAMAP-Rule" id="MF_00974"/>
    </source>
</evidence>
<dbReference type="GO" id="GO:1990077">
    <property type="term" value="C:primosome complex"/>
    <property type="evidence" value="ECO:0007669"/>
    <property type="project" value="UniProtKB-KW"/>
</dbReference>
<dbReference type="InterPro" id="IPR030846">
    <property type="entry name" value="DnaG_bac"/>
</dbReference>
<evidence type="ECO:0000256" key="13">
    <source>
        <dbReference type="PIRNR" id="PIRNR002811"/>
    </source>
</evidence>
<keyword evidence="10 12" id="KW-0238">DNA-binding</keyword>
<dbReference type="OrthoDB" id="9803773at2"/>
<dbReference type="PANTHER" id="PTHR30313">
    <property type="entry name" value="DNA PRIMASE"/>
    <property type="match status" value="1"/>
</dbReference>
<dbReference type="RefSeq" id="WP_034319509.1">
    <property type="nucleotide sequence ID" value="NZ_JBCMYH010000015.1"/>
</dbReference>
<feature type="domain" description="Toprim" evidence="16">
    <location>
        <begin position="264"/>
        <end position="345"/>
    </location>
</feature>
<comment type="cofactor">
    <cofactor evidence="12 13 14">
        <name>Zn(2+)</name>
        <dbReference type="ChEBI" id="CHEBI:29105"/>
    </cofactor>
    <text evidence="12 13 14">Binds 1 zinc ion per monomer.</text>
</comment>
<dbReference type="InterPro" id="IPR013264">
    <property type="entry name" value="DNAG_N"/>
</dbReference>
<dbReference type="SUPFAM" id="SSF56731">
    <property type="entry name" value="DNA primase core"/>
    <property type="match status" value="1"/>
</dbReference>
<dbReference type="Gene3D" id="1.10.860.10">
    <property type="entry name" value="DNAb Helicase, Chain A"/>
    <property type="match status" value="1"/>
</dbReference>
<evidence type="ECO:0000256" key="14">
    <source>
        <dbReference type="PIRSR" id="PIRSR002811-1"/>
    </source>
</evidence>
<dbReference type="AlphaFoldDB" id="A0A081LCT9"/>
<evidence type="ECO:0000313" key="18">
    <source>
        <dbReference type="Proteomes" id="UP000028091"/>
    </source>
</evidence>
<dbReference type="InterPro" id="IPR036185">
    <property type="entry name" value="DNA_heli_DnaB-like_N_sf"/>
</dbReference>
<dbReference type="InterPro" id="IPR036977">
    <property type="entry name" value="DNA_primase_Znf_CHC2"/>
</dbReference>
<dbReference type="EMBL" id="JOTP01000005">
    <property type="protein sequence ID" value="KEP27065.1"/>
    <property type="molecule type" value="Genomic_DNA"/>
</dbReference>
<dbReference type="GO" id="GO:0000428">
    <property type="term" value="C:DNA-directed RNA polymerase complex"/>
    <property type="evidence" value="ECO:0007669"/>
    <property type="project" value="UniProtKB-KW"/>
</dbReference>
<dbReference type="InterPro" id="IPR019475">
    <property type="entry name" value="DNA_primase_DnaB-bd"/>
</dbReference>
<dbReference type="PIRSF" id="PIRSF002811">
    <property type="entry name" value="DnaG"/>
    <property type="match status" value="1"/>
</dbReference>
<feature type="compositionally biased region" description="Basic and acidic residues" evidence="15">
    <location>
        <begin position="441"/>
        <end position="455"/>
    </location>
</feature>
<dbReference type="Pfam" id="PF08275">
    <property type="entry name" value="DNAG_N"/>
    <property type="match status" value="1"/>
</dbReference>
<dbReference type="Gene3D" id="3.90.580.10">
    <property type="entry name" value="Zinc finger, CHC2-type domain"/>
    <property type="match status" value="1"/>
</dbReference>
<dbReference type="Pfam" id="PF13155">
    <property type="entry name" value="Toprim_2"/>
    <property type="match status" value="1"/>
</dbReference>
<dbReference type="Pfam" id="PF10410">
    <property type="entry name" value="DnaB_bind"/>
    <property type="match status" value="1"/>
</dbReference>
<evidence type="ECO:0000259" key="16">
    <source>
        <dbReference type="PROSITE" id="PS50880"/>
    </source>
</evidence>
<comment type="domain">
    <text evidence="12">Contains an N-terminal zinc-binding domain, a central core domain that contains the primase activity, and a C-terminal DnaB-binding domain.</text>
</comment>
<dbReference type="PANTHER" id="PTHR30313:SF2">
    <property type="entry name" value="DNA PRIMASE"/>
    <property type="match status" value="1"/>
</dbReference>
<dbReference type="eggNOG" id="COG0358">
    <property type="taxonomic scope" value="Bacteria"/>
</dbReference>
<dbReference type="NCBIfam" id="TIGR01391">
    <property type="entry name" value="dnaG"/>
    <property type="match status" value="1"/>
</dbReference>
<evidence type="ECO:0000256" key="6">
    <source>
        <dbReference type="ARBA" id="ARBA00022723"/>
    </source>
</evidence>
<evidence type="ECO:0000256" key="9">
    <source>
        <dbReference type="ARBA" id="ARBA00022842"/>
    </source>
</evidence>
<evidence type="ECO:0000256" key="4">
    <source>
        <dbReference type="ARBA" id="ARBA00022695"/>
    </source>
</evidence>
<dbReference type="EC" id="2.7.7.101" evidence="12"/>
<comment type="catalytic activity">
    <reaction evidence="12">
        <text>ssDNA + n NTP = ssDNA/pppN(pN)n-1 hybrid + (n-1) diphosphate.</text>
        <dbReference type="EC" id="2.7.7.101"/>
    </reaction>
</comment>
<dbReference type="Gene3D" id="3.40.1360.10">
    <property type="match status" value="1"/>
</dbReference>
<keyword evidence="6 12" id="KW-0479">Metal-binding</keyword>
<evidence type="ECO:0000256" key="11">
    <source>
        <dbReference type="ARBA" id="ARBA00023163"/>
    </source>
</evidence>
<keyword evidence="9" id="KW-0460">Magnesium</keyword>
<keyword evidence="7 12" id="KW-0863">Zinc-finger</keyword>
<dbReference type="GO" id="GO:0005737">
    <property type="term" value="C:cytoplasm"/>
    <property type="evidence" value="ECO:0007669"/>
    <property type="project" value="TreeGrafter"/>
</dbReference>
<keyword evidence="1 12" id="KW-0240">DNA-directed RNA polymerase</keyword>
<dbReference type="SUPFAM" id="SSF48024">
    <property type="entry name" value="N-terminal domain of DnaB helicase"/>
    <property type="match status" value="1"/>
</dbReference>
<dbReference type="InterPro" id="IPR002694">
    <property type="entry name" value="Znf_CHC2"/>
</dbReference>
<keyword evidence="4 12" id="KW-0548">Nucleotidyltransferase</keyword>
<dbReference type="Pfam" id="PF01807">
    <property type="entry name" value="Zn_ribbon_DnaG"/>
    <property type="match status" value="1"/>
</dbReference>
<dbReference type="HAMAP" id="MF_00974">
    <property type="entry name" value="DNA_primase_DnaG"/>
    <property type="match status" value="1"/>
</dbReference>
<dbReference type="Gene3D" id="3.90.980.10">
    <property type="entry name" value="DNA primase, catalytic core, N-terminal domain"/>
    <property type="match status" value="1"/>
</dbReference>
<dbReference type="InterPro" id="IPR006295">
    <property type="entry name" value="DNA_primase_DnaG"/>
</dbReference>
<evidence type="ECO:0000256" key="5">
    <source>
        <dbReference type="ARBA" id="ARBA00022705"/>
    </source>
</evidence>
<dbReference type="GO" id="GO:0003677">
    <property type="term" value="F:DNA binding"/>
    <property type="evidence" value="ECO:0007669"/>
    <property type="project" value="UniProtKB-KW"/>
</dbReference>
<dbReference type="GO" id="GO:0003899">
    <property type="term" value="F:DNA-directed RNA polymerase activity"/>
    <property type="evidence" value="ECO:0007669"/>
    <property type="project" value="UniProtKB-UniRule"/>
</dbReference>